<evidence type="ECO:0000313" key="4">
    <source>
        <dbReference type="EMBL" id="AJQ97647.1"/>
    </source>
</evidence>
<dbReference type="InterPro" id="IPR037459">
    <property type="entry name" value="RhgT-like"/>
</dbReference>
<dbReference type="CDD" id="cd01821">
    <property type="entry name" value="Rhamnogalacturan_acetylesterase_like"/>
    <property type="match status" value="1"/>
</dbReference>
<proteinExistence type="inferred from homology"/>
<evidence type="ECO:0000259" key="3">
    <source>
        <dbReference type="Pfam" id="PF13472"/>
    </source>
</evidence>
<dbReference type="PANTHER" id="PTHR43695">
    <property type="entry name" value="PUTATIVE (AFU_ORTHOLOGUE AFUA_2G17250)-RELATED"/>
    <property type="match status" value="1"/>
</dbReference>
<comment type="similarity">
    <text evidence="1">Belongs to the 'GDSL' lipolytic enzyme family.</text>
</comment>
<dbReference type="Gene3D" id="3.40.50.1110">
    <property type="entry name" value="SGNH hydrolase"/>
    <property type="match status" value="1"/>
</dbReference>
<evidence type="ECO:0000256" key="1">
    <source>
        <dbReference type="ARBA" id="ARBA00008668"/>
    </source>
</evidence>
<organism evidence="4 5">
    <name type="scientific">Gynuella sunshinyii YC6258</name>
    <dbReference type="NCBI Taxonomy" id="1445510"/>
    <lineage>
        <taxon>Bacteria</taxon>
        <taxon>Pseudomonadati</taxon>
        <taxon>Pseudomonadota</taxon>
        <taxon>Gammaproteobacteria</taxon>
        <taxon>Oceanospirillales</taxon>
        <taxon>Saccharospirillaceae</taxon>
        <taxon>Gynuella</taxon>
    </lineage>
</organism>
<protein>
    <submittedName>
        <fullName evidence="4">Lysophospholipase L1 and related esterase</fullName>
    </submittedName>
</protein>
<keyword evidence="2" id="KW-0378">Hydrolase</keyword>
<dbReference type="Proteomes" id="UP000032266">
    <property type="component" value="Chromosome"/>
</dbReference>
<dbReference type="KEGG" id="gsn:YC6258_05618"/>
<evidence type="ECO:0000313" key="5">
    <source>
        <dbReference type="Proteomes" id="UP000032266"/>
    </source>
</evidence>
<dbReference type="Pfam" id="PF13472">
    <property type="entry name" value="Lipase_GDSL_2"/>
    <property type="match status" value="1"/>
</dbReference>
<accession>A0A0C5VSI0</accession>
<name>A0A0C5VSI0_9GAMM</name>
<feature type="domain" description="SGNH hydrolase-type esterase" evidence="3">
    <location>
        <begin position="13"/>
        <end position="189"/>
    </location>
</feature>
<dbReference type="SUPFAM" id="SSF52266">
    <property type="entry name" value="SGNH hydrolase"/>
    <property type="match status" value="1"/>
</dbReference>
<dbReference type="InterPro" id="IPR036514">
    <property type="entry name" value="SGNH_hydro_sf"/>
</dbReference>
<gene>
    <name evidence="4" type="ORF">YC6258_05618</name>
</gene>
<reference evidence="4 5" key="1">
    <citation type="submission" date="2014-01" db="EMBL/GenBank/DDBJ databases">
        <title>Full genme sequencing of cellulolytic bacterium Gynuella sunshinyii YC6258T gen. nov., sp. nov.</title>
        <authorList>
            <person name="Khan H."/>
            <person name="Chung E.J."/>
            <person name="Chung Y.R."/>
        </authorList>
    </citation>
    <scope>NUCLEOTIDE SEQUENCE [LARGE SCALE GENOMIC DNA]</scope>
    <source>
        <strain evidence="4 5">YC6258</strain>
    </source>
</reference>
<sequence length="237" mass="27051">MSDSATLQIFMAGDSTMAIKDPSDYPETGWGVPFANFFDNSVKVINLARNGRSTKTFISEGRWQTVTDNIHADDYVFIQFGHNDEVPSKVDRYTTPDEYKANLNRFIKDVETAGAHAILMTPVVRRKFDESDHLVSTHPYAQLVREVAAEHPEVTFIDMEKITHDYFENLGPKDSSLRFMHLQPGVHPNYPDGRTDNTHYTEFGAREVAQLVLTELRKINYPLITHIRAADPKHLKK</sequence>
<dbReference type="GO" id="GO:0016788">
    <property type="term" value="F:hydrolase activity, acting on ester bonds"/>
    <property type="evidence" value="ECO:0007669"/>
    <property type="project" value="UniProtKB-ARBA"/>
</dbReference>
<dbReference type="InterPro" id="IPR013830">
    <property type="entry name" value="SGNH_hydro"/>
</dbReference>
<dbReference type="PANTHER" id="PTHR43695:SF1">
    <property type="entry name" value="RHAMNOGALACTURONAN ACETYLESTERASE"/>
    <property type="match status" value="1"/>
</dbReference>
<evidence type="ECO:0000256" key="2">
    <source>
        <dbReference type="ARBA" id="ARBA00022801"/>
    </source>
</evidence>
<dbReference type="HOGENOM" id="CLU_065859_2_1_6"/>
<keyword evidence="5" id="KW-1185">Reference proteome</keyword>
<dbReference type="STRING" id="1445510.YC6258_05618"/>
<dbReference type="AlphaFoldDB" id="A0A0C5VSI0"/>
<dbReference type="PATRIC" id="fig|1445510.3.peg.5583"/>
<dbReference type="EMBL" id="CP007142">
    <property type="protein sequence ID" value="AJQ97647.1"/>
    <property type="molecule type" value="Genomic_DNA"/>
</dbReference>